<dbReference type="HOGENOM" id="CLU_048587_1_1_1"/>
<reference evidence="4" key="1">
    <citation type="journal article" date="2015" name="BMC Genomics">
        <title>Genomic and transcriptomic analysis of the endophytic fungus Pestalotiopsis fici reveals its lifestyle and high potential for synthesis of natural products.</title>
        <authorList>
            <person name="Wang X."/>
            <person name="Zhang X."/>
            <person name="Liu L."/>
            <person name="Xiang M."/>
            <person name="Wang W."/>
            <person name="Sun X."/>
            <person name="Che Y."/>
            <person name="Guo L."/>
            <person name="Liu G."/>
            <person name="Guo L."/>
            <person name="Wang C."/>
            <person name="Yin W.B."/>
            <person name="Stadler M."/>
            <person name="Zhang X."/>
            <person name="Liu X."/>
        </authorList>
    </citation>
    <scope>NUCLEOTIDE SEQUENCE [LARGE SCALE GENOMIC DNA]</scope>
    <source>
        <strain evidence="4">W106-1 / CGMCC3.15140</strain>
    </source>
</reference>
<evidence type="ECO:0000313" key="3">
    <source>
        <dbReference type="EMBL" id="ETS73450.1"/>
    </source>
</evidence>
<dbReference type="SUPFAM" id="SSF53474">
    <property type="entry name" value="alpha/beta-Hydrolases"/>
    <property type="match status" value="1"/>
</dbReference>
<dbReference type="KEGG" id="pfy:PFICI_15055"/>
<dbReference type="eggNOG" id="ENOG502SJ7B">
    <property type="taxonomic scope" value="Eukaryota"/>
</dbReference>
<evidence type="ECO:0000259" key="2">
    <source>
        <dbReference type="Pfam" id="PF12697"/>
    </source>
</evidence>
<dbReference type="Gene3D" id="1.10.10.800">
    <property type="match status" value="1"/>
</dbReference>
<keyword evidence="4" id="KW-1185">Reference proteome</keyword>
<dbReference type="InterPro" id="IPR029058">
    <property type="entry name" value="AB_hydrolase_fold"/>
</dbReference>
<dbReference type="InterPro" id="IPR000073">
    <property type="entry name" value="AB_hydrolase_1"/>
</dbReference>
<dbReference type="InParanoid" id="W3WHP0"/>
<evidence type="ECO:0000313" key="4">
    <source>
        <dbReference type="Proteomes" id="UP000030651"/>
    </source>
</evidence>
<gene>
    <name evidence="3" type="ORF">PFICI_15055</name>
</gene>
<dbReference type="InterPro" id="IPR051411">
    <property type="entry name" value="Polyketide_trans_af380"/>
</dbReference>
<organism evidence="3 4">
    <name type="scientific">Pestalotiopsis fici (strain W106-1 / CGMCC3.15140)</name>
    <dbReference type="NCBI Taxonomy" id="1229662"/>
    <lineage>
        <taxon>Eukaryota</taxon>
        <taxon>Fungi</taxon>
        <taxon>Dikarya</taxon>
        <taxon>Ascomycota</taxon>
        <taxon>Pezizomycotina</taxon>
        <taxon>Sordariomycetes</taxon>
        <taxon>Xylariomycetidae</taxon>
        <taxon>Amphisphaeriales</taxon>
        <taxon>Sporocadaceae</taxon>
        <taxon>Pestalotiopsis</taxon>
    </lineage>
</organism>
<dbReference type="OrthoDB" id="2498029at2759"/>
<evidence type="ECO:0000256" key="1">
    <source>
        <dbReference type="ARBA" id="ARBA00029464"/>
    </source>
</evidence>
<dbReference type="Gene3D" id="3.40.50.1820">
    <property type="entry name" value="alpha/beta hydrolase"/>
    <property type="match status" value="1"/>
</dbReference>
<dbReference type="PANTHER" id="PTHR47751:SF2">
    <property type="entry name" value="DLTD N-TERMINAL DOMAIN PROTEIN (AFU_ORTHOLOGUE AFUA_8G00380)-RELATED"/>
    <property type="match status" value="1"/>
</dbReference>
<feature type="domain" description="AB hydrolase-1" evidence="2">
    <location>
        <begin position="55"/>
        <end position="283"/>
    </location>
</feature>
<dbReference type="AlphaFoldDB" id="W3WHP0"/>
<dbReference type="RefSeq" id="XP_007841827.1">
    <property type="nucleotide sequence ID" value="XM_007843636.1"/>
</dbReference>
<dbReference type="OMA" id="PNYENRT"/>
<proteinExistence type="inferred from homology"/>
<comment type="similarity">
    <text evidence="1">Belongs to the polyketide transferase af380 family.</text>
</comment>
<sequence length="300" mass="33274">MASKVHREQVEFKTLDGLTLRGAVYPAKDYGPGIIMTPGFNLTGDTLLPKVAEYFQQAGITALVYDPRSIGSSEGYPRNNIDPAQQTNDYHDALTYLKSDARVDSGRIAFWGFSFSGAVALAAAALDTRVHLVLAVCPLTTWDLPANKYRGVLSKAMQDRESQLAGNKAFSLPMITQKGENPAGFGVGLGTREWELVQESKQRMPNLEMNTSIQTYYNIMAWSPFQALRFLSPTPVLLVTPDEDRISPMAQQKELILDKIEGPKQMHVVQGKGHMDVLDGDEFIPSMIAQVEFIRHYFGN</sequence>
<protein>
    <recommendedName>
        <fullName evidence="2">AB hydrolase-1 domain-containing protein</fullName>
    </recommendedName>
</protein>
<dbReference type="GeneID" id="19280068"/>
<dbReference type="Proteomes" id="UP000030651">
    <property type="component" value="Unassembled WGS sequence"/>
</dbReference>
<name>W3WHP0_PESFW</name>
<dbReference type="Pfam" id="PF12697">
    <property type="entry name" value="Abhydrolase_6"/>
    <property type="match status" value="1"/>
</dbReference>
<dbReference type="EMBL" id="KI912122">
    <property type="protein sequence ID" value="ETS73450.1"/>
    <property type="molecule type" value="Genomic_DNA"/>
</dbReference>
<accession>W3WHP0</accession>
<dbReference type="PANTHER" id="PTHR47751">
    <property type="entry name" value="SUPERFAMILY HYDROLASE, PUTATIVE (AFU_ORTHOLOGUE AFUA_2G16580)-RELATED"/>
    <property type="match status" value="1"/>
</dbReference>
<dbReference type="ESTHER" id="pesfw-w3whp0">
    <property type="family name" value="Thiohydrolase"/>
</dbReference>